<dbReference type="GO" id="GO:0005783">
    <property type="term" value="C:endoplasmic reticulum"/>
    <property type="evidence" value="ECO:0007669"/>
    <property type="project" value="UniProtKB-SubCell"/>
</dbReference>
<dbReference type="GO" id="GO:0005786">
    <property type="term" value="C:signal recognition particle, endoplasmic reticulum targeting"/>
    <property type="evidence" value="ECO:0007669"/>
    <property type="project" value="UniProtKB-KW"/>
</dbReference>
<name>A0A8K0K2P8_LADFU</name>
<dbReference type="OrthoDB" id="5421607at2759"/>
<dbReference type="PANTHER" id="PTHR14094">
    <property type="entry name" value="SIGNAL RECOGNITION PARTICLE 72"/>
    <property type="match status" value="1"/>
</dbReference>
<dbReference type="GO" id="GO:0006614">
    <property type="term" value="P:SRP-dependent cotranslational protein targeting to membrane"/>
    <property type="evidence" value="ECO:0007669"/>
    <property type="project" value="InterPro"/>
</dbReference>
<keyword evidence="9" id="KW-0733">Signal recognition particle</keyword>
<keyword evidence="11" id="KW-0175">Coiled coil</keyword>
<dbReference type="EMBL" id="KZ308301">
    <property type="protein sequence ID" value="KAG8226883.1"/>
    <property type="molecule type" value="Genomic_DNA"/>
</dbReference>
<evidence type="ECO:0000256" key="2">
    <source>
        <dbReference type="ARBA" id="ARBA00004496"/>
    </source>
</evidence>
<evidence type="ECO:0000256" key="10">
    <source>
        <dbReference type="ARBA" id="ARBA00023274"/>
    </source>
</evidence>
<keyword evidence="6" id="KW-0677">Repeat</keyword>
<feature type="compositionally biased region" description="Polar residues" evidence="12">
    <location>
        <begin position="741"/>
        <end position="751"/>
    </location>
</feature>
<dbReference type="FunFam" id="1.25.40.10:FF:000062">
    <property type="entry name" value="Signal recognition particle subunit SRP72"/>
    <property type="match status" value="1"/>
</dbReference>
<dbReference type="Proteomes" id="UP000792457">
    <property type="component" value="Unassembled WGS sequence"/>
</dbReference>
<dbReference type="GO" id="GO:0008312">
    <property type="term" value="F:7S RNA binding"/>
    <property type="evidence" value="ECO:0007669"/>
    <property type="project" value="InterPro"/>
</dbReference>
<proteinExistence type="inferred from homology"/>
<evidence type="ECO:0000313" key="15">
    <source>
        <dbReference type="Proteomes" id="UP000792457"/>
    </source>
</evidence>
<dbReference type="AlphaFoldDB" id="A0A8K0K2P8"/>
<reference evidence="14" key="1">
    <citation type="submission" date="2013-04" db="EMBL/GenBank/DDBJ databases">
        <authorList>
            <person name="Qu J."/>
            <person name="Murali S.C."/>
            <person name="Bandaranaike D."/>
            <person name="Bellair M."/>
            <person name="Blankenburg K."/>
            <person name="Chao H."/>
            <person name="Dinh H."/>
            <person name="Doddapaneni H."/>
            <person name="Downs B."/>
            <person name="Dugan-Rocha S."/>
            <person name="Elkadiri S."/>
            <person name="Gnanaolivu R.D."/>
            <person name="Hernandez B."/>
            <person name="Javaid M."/>
            <person name="Jayaseelan J.C."/>
            <person name="Lee S."/>
            <person name="Li M."/>
            <person name="Ming W."/>
            <person name="Munidasa M."/>
            <person name="Muniz J."/>
            <person name="Nguyen L."/>
            <person name="Ongeri F."/>
            <person name="Osuji N."/>
            <person name="Pu L.-L."/>
            <person name="Puazo M."/>
            <person name="Qu C."/>
            <person name="Quiroz J."/>
            <person name="Raj R."/>
            <person name="Weissenberger G."/>
            <person name="Xin Y."/>
            <person name="Zou X."/>
            <person name="Han Y."/>
            <person name="Richards S."/>
            <person name="Worley K."/>
            <person name="Muzny D."/>
            <person name="Gibbs R."/>
        </authorList>
    </citation>
    <scope>NUCLEOTIDE SEQUENCE</scope>
    <source>
        <strain evidence="14">Sampled in the wild</strain>
    </source>
</reference>
<reference evidence="14" key="2">
    <citation type="submission" date="2017-10" db="EMBL/GenBank/DDBJ databases">
        <title>Ladona fulva Genome sequencing and assembly.</title>
        <authorList>
            <person name="Murali S."/>
            <person name="Richards S."/>
            <person name="Bandaranaike D."/>
            <person name="Bellair M."/>
            <person name="Blankenburg K."/>
            <person name="Chao H."/>
            <person name="Dinh H."/>
            <person name="Doddapaneni H."/>
            <person name="Dugan-Rocha S."/>
            <person name="Elkadiri S."/>
            <person name="Gnanaolivu R."/>
            <person name="Hernandez B."/>
            <person name="Skinner E."/>
            <person name="Javaid M."/>
            <person name="Lee S."/>
            <person name="Li M."/>
            <person name="Ming W."/>
            <person name="Munidasa M."/>
            <person name="Muniz J."/>
            <person name="Nguyen L."/>
            <person name="Hughes D."/>
            <person name="Osuji N."/>
            <person name="Pu L.-L."/>
            <person name="Puazo M."/>
            <person name="Qu C."/>
            <person name="Quiroz J."/>
            <person name="Raj R."/>
            <person name="Weissenberger G."/>
            <person name="Xin Y."/>
            <person name="Zou X."/>
            <person name="Han Y."/>
            <person name="Worley K."/>
            <person name="Muzny D."/>
            <person name="Gibbs R."/>
        </authorList>
    </citation>
    <scope>NUCLEOTIDE SEQUENCE</scope>
    <source>
        <strain evidence="14">Sampled in the wild</strain>
    </source>
</reference>
<evidence type="ECO:0000256" key="9">
    <source>
        <dbReference type="ARBA" id="ARBA00023135"/>
    </source>
</evidence>
<dbReference type="Pfam" id="PF08492">
    <property type="entry name" value="SRP72"/>
    <property type="match status" value="1"/>
</dbReference>
<evidence type="ECO:0000259" key="13">
    <source>
        <dbReference type="Pfam" id="PF08492"/>
    </source>
</evidence>
<evidence type="ECO:0000256" key="4">
    <source>
        <dbReference type="ARBA" id="ARBA00018350"/>
    </source>
</evidence>
<dbReference type="PANTHER" id="PTHR14094:SF9">
    <property type="entry name" value="SIGNAL RECOGNITION PARTICLE SUBUNIT SRP72"/>
    <property type="match status" value="1"/>
</dbReference>
<feature type="compositionally biased region" description="Basic and acidic residues" evidence="12">
    <location>
        <begin position="698"/>
        <end position="710"/>
    </location>
</feature>
<evidence type="ECO:0000256" key="1">
    <source>
        <dbReference type="ARBA" id="ARBA00004240"/>
    </source>
</evidence>
<dbReference type="InterPro" id="IPR026270">
    <property type="entry name" value="SRP72"/>
</dbReference>
<comment type="caution">
    <text evidence="14">The sequence shown here is derived from an EMBL/GenBank/DDBJ whole genome shotgun (WGS) entry which is preliminary data.</text>
</comment>
<keyword evidence="5" id="KW-0963">Cytoplasm</keyword>
<feature type="compositionally biased region" description="Basic residues" evidence="12">
    <location>
        <begin position="765"/>
        <end position="780"/>
    </location>
</feature>
<organism evidence="14 15">
    <name type="scientific">Ladona fulva</name>
    <name type="common">Scarce chaser dragonfly</name>
    <name type="synonym">Libellula fulva</name>
    <dbReference type="NCBI Taxonomy" id="123851"/>
    <lineage>
        <taxon>Eukaryota</taxon>
        <taxon>Metazoa</taxon>
        <taxon>Ecdysozoa</taxon>
        <taxon>Arthropoda</taxon>
        <taxon>Hexapoda</taxon>
        <taxon>Insecta</taxon>
        <taxon>Pterygota</taxon>
        <taxon>Palaeoptera</taxon>
        <taxon>Odonata</taxon>
        <taxon>Epiprocta</taxon>
        <taxon>Anisoptera</taxon>
        <taxon>Libelluloidea</taxon>
        <taxon>Libellulidae</taxon>
        <taxon>Ladona</taxon>
    </lineage>
</organism>
<comment type="subcellular location">
    <subcellularLocation>
        <location evidence="2">Cytoplasm</location>
    </subcellularLocation>
    <subcellularLocation>
        <location evidence="1">Endoplasmic reticulum</location>
    </subcellularLocation>
</comment>
<evidence type="ECO:0000256" key="3">
    <source>
        <dbReference type="ARBA" id="ARBA00007676"/>
    </source>
</evidence>
<protein>
    <recommendedName>
        <fullName evidence="4">Signal recognition particle subunit SRP72</fullName>
    </recommendedName>
</protein>
<evidence type="ECO:0000256" key="12">
    <source>
        <dbReference type="SAM" id="MobiDB-lite"/>
    </source>
</evidence>
<dbReference type="InterPro" id="IPR011990">
    <property type="entry name" value="TPR-like_helical_dom_sf"/>
</dbReference>
<feature type="region of interest" description="Disordered" evidence="12">
    <location>
        <begin position="647"/>
        <end position="780"/>
    </location>
</feature>
<evidence type="ECO:0000313" key="14">
    <source>
        <dbReference type="EMBL" id="KAG8226883.1"/>
    </source>
</evidence>
<dbReference type="SUPFAM" id="SSF48452">
    <property type="entry name" value="TPR-like"/>
    <property type="match status" value="2"/>
</dbReference>
<evidence type="ECO:0000256" key="7">
    <source>
        <dbReference type="ARBA" id="ARBA00022803"/>
    </source>
</evidence>
<comment type="similarity">
    <text evidence="3">Belongs to the SRP72 family.</text>
</comment>
<evidence type="ECO:0000256" key="6">
    <source>
        <dbReference type="ARBA" id="ARBA00022737"/>
    </source>
</evidence>
<evidence type="ECO:0000256" key="11">
    <source>
        <dbReference type="SAM" id="Coils"/>
    </source>
</evidence>
<dbReference type="InterPro" id="IPR031545">
    <property type="entry name" value="SRP72_TPR-like"/>
</dbReference>
<dbReference type="Gene3D" id="1.25.40.10">
    <property type="entry name" value="Tetratricopeptide repeat domain"/>
    <property type="match status" value="2"/>
</dbReference>
<feature type="domain" description="Signal recognition particle SRP72 subunit RNA-binding" evidence="13">
    <location>
        <begin position="664"/>
        <end position="713"/>
    </location>
</feature>
<dbReference type="InterPro" id="IPR013699">
    <property type="entry name" value="Signal_recog_part_SRP72_RNA-bd"/>
</dbReference>
<evidence type="ECO:0000256" key="8">
    <source>
        <dbReference type="ARBA" id="ARBA00022824"/>
    </source>
</evidence>
<feature type="compositionally biased region" description="Basic residues" evidence="12">
    <location>
        <begin position="675"/>
        <end position="687"/>
    </location>
</feature>
<evidence type="ECO:0000256" key="5">
    <source>
        <dbReference type="ARBA" id="ARBA00022490"/>
    </source>
</evidence>
<keyword evidence="15" id="KW-1185">Reference proteome</keyword>
<feature type="coiled-coil region" evidence="11">
    <location>
        <begin position="280"/>
        <end position="307"/>
    </location>
</feature>
<dbReference type="Pfam" id="PF17004">
    <property type="entry name" value="SRP_TPR_like"/>
    <property type="match status" value="1"/>
</dbReference>
<accession>A0A8K0K2P8</accession>
<keyword evidence="7" id="KW-0802">TPR repeat</keyword>
<gene>
    <name evidence="14" type="ORF">J437_LFUL005642</name>
</gene>
<feature type="region of interest" description="Disordered" evidence="12">
    <location>
        <begin position="1"/>
        <end position="36"/>
    </location>
</feature>
<dbReference type="GO" id="GO:0043022">
    <property type="term" value="F:ribosome binding"/>
    <property type="evidence" value="ECO:0007669"/>
    <property type="project" value="TreeGrafter"/>
</dbReference>
<sequence length="780" mass="87052">MQGKGKEAQSIYNSVLQRRQKKGGKDAADEGDSGNGLDPSLVAVASNNIVAFNRDGNVFDSKKRMRAAMADGLEHRLTSCQRAYIALNNCLLTYYTNQHANMSTKESKLTFLYTELNRLGHNGEYERAIKTANKILHDNPDEGKAFHCKIVSLIQLSRFQDGLQFIQKNTKLSSGLIFEKSYCQYRLNQPQEALKTINAVNTLTPKLKELKSQILYRLERYEECLDVYGDIIKNSNDDYEDERETNLAAVVANLAITNSERELPDLRQHTYELAYNTACRLLAEKKWKETEAKLKEAERLCRETLEEDGASEEDIEEELAIIKIQQAYCLQMQGKGKEAQSIYNSVLQRRQKKGGKDAADEGDSGNGLDPSLVAVASNNIVAFNRDGNVFDSKKRMRAAMADGLEHRLTSCQRAYIALNNCLLTYYTNQGDQCRQLCEKLVQEYPELSSEACLIQASVLSREGKVEEGVKMLKECNVKGNDTLKLRMLLASAQLLLSEGKLKETCQVLRNLGDTTFKPGVVSALVALYLASGDREGASEVLKQAVDWYRKNKAGAGDLRLLWRHAADFHLRGGDAAVAARSLDELLRLDPNDTRTMAQLVIAYSQFDPKRAQQLSKKLPPLKGGAAIDVDALETSNWTMGTKVIKKTAAATGGSKEIPSPGSKPTTPGEDLLLRTKQKKTRKRKGKLPKNYDPESTPDPERWLPRHERAGYRKKKDRRNKDIGKGTQGAATGASDIDITKMQPTATASSPNVRHESPGIEGPRQQQRKVQQKKKKKGGKW</sequence>
<keyword evidence="8" id="KW-0256">Endoplasmic reticulum</keyword>
<keyword evidence="10" id="KW-0687">Ribonucleoprotein</keyword>